<accession>A0A2G9TZ11</accession>
<dbReference type="Proteomes" id="UP000230423">
    <property type="component" value="Unassembled WGS sequence"/>
</dbReference>
<dbReference type="EMBL" id="KZ352074">
    <property type="protein sequence ID" value="PIO62460.1"/>
    <property type="molecule type" value="Genomic_DNA"/>
</dbReference>
<proteinExistence type="predicted"/>
<keyword evidence="2" id="KW-1185">Reference proteome</keyword>
<evidence type="ECO:0000313" key="2">
    <source>
        <dbReference type="Proteomes" id="UP000230423"/>
    </source>
</evidence>
<sequence>MVLAASISTLLPRFEKKILTVFYSKSLQVAMAFVQAYERPYGGAAVYCAAQCHALACNTKKKNFVLIRSPRKTGVQVFTVKPVPVLE</sequence>
<evidence type="ECO:0000313" key="1">
    <source>
        <dbReference type="EMBL" id="PIO62460.1"/>
    </source>
</evidence>
<reference evidence="1 2" key="1">
    <citation type="submission" date="2015-09" db="EMBL/GenBank/DDBJ databases">
        <title>Draft genome of the parasitic nematode Teladorsagia circumcincta isolate WARC Sus (inbred).</title>
        <authorList>
            <person name="Mitreva M."/>
        </authorList>
    </citation>
    <scope>NUCLEOTIDE SEQUENCE [LARGE SCALE GENOMIC DNA]</scope>
    <source>
        <strain evidence="1 2">S</strain>
    </source>
</reference>
<organism evidence="1 2">
    <name type="scientific">Teladorsagia circumcincta</name>
    <name type="common">Brown stomach worm</name>
    <name type="synonym">Ostertagia circumcincta</name>
    <dbReference type="NCBI Taxonomy" id="45464"/>
    <lineage>
        <taxon>Eukaryota</taxon>
        <taxon>Metazoa</taxon>
        <taxon>Ecdysozoa</taxon>
        <taxon>Nematoda</taxon>
        <taxon>Chromadorea</taxon>
        <taxon>Rhabditida</taxon>
        <taxon>Rhabditina</taxon>
        <taxon>Rhabditomorpha</taxon>
        <taxon>Strongyloidea</taxon>
        <taxon>Trichostrongylidae</taxon>
        <taxon>Teladorsagia</taxon>
    </lineage>
</organism>
<name>A0A2G9TZ11_TELCI</name>
<dbReference type="AlphaFoldDB" id="A0A2G9TZ11"/>
<gene>
    <name evidence="1" type="ORF">TELCIR_15977</name>
</gene>
<protein>
    <submittedName>
        <fullName evidence="1">Uncharacterized protein</fullName>
    </submittedName>
</protein>